<feature type="compositionally biased region" description="Gly residues" evidence="2">
    <location>
        <begin position="61"/>
        <end position="75"/>
    </location>
</feature>
<keyword evidence="1" id="KW-0234">DNA repair</keyword>
<dbReference type="SUPFAM" id="SSF46934">
    <property type="entry name" value="UBA-like"/>
    <property type="match status" value="1"/>
</dbReference>
<dbReference type="InterPro" id="IPR015940">
    <property type="entry name" value="UBA"/>
</dbReference>
<evidence type="ECO:0000313" key="5">
    <source>
        <dbReference type="Proteomes" id="UP001189429"/>
    </source>
</evidence>
<dbReference type="PRINTS" id="PR01839">
    <property type="entry name" value="RAD23PROTEIN"/>
</dbReference>
<reference evidence="4" key="1">
    <citation type="submission" date="2023-10" db="EMBL/GenBank/DDBJ databases">
        <authorList>
            <person name="Chen Y."/>
            <person name="Shah S."/>
            <person name="Dougan E. K."/>
            <person name="Thang M."/>
            <person name="Chan C."/>
        </authorList>
    </citation>
    <scope>NUCLEOTIDE SEQUENCE [LARGE SCALE GENOMIC DNA]</scope>
</reference>
<dbReference type="SMART" id="SM00165">
    <property type="entry name" value="UBA"/>
    <property type="match status" value="1"/>
</dbReference>
<feature type="domain" description="UBA" evidence="3">
    <location>
        <begin position="83"/>
        <end position="124"/>
    </location>
</feature>
<dbReference type="InterPro" id="IPR004806">
    <property type="entry name" value="Rad23"/>
</dbReference>
<evidence type="ECO:0000259" key="3">
    <source>
        <dbReference type="PROSITE" id="PS50030"/>
    </source>
</evidence>
<dbReference type="InterPro" id="IPR009060">
    <property type="entry name" value="UBA-like_sf"/>
</dbReference>
<evidence type="ECO:0000313" key="4">
    <source>
        <dbReference type="EMBL" id="CAK0877228.1"/>
    </source>
</evidence>
<dbReference type="SUPFAM" id="SSF101238">
    <property type="entry name" value="XPC-binding domain"/>
    <property type="match status" value="1"/>
</dbReference>
<keyword evidence="1" id="KW-0963">Cytoplasm</keyword>
<dbReference type="InterPro" id="IPR036353">
    <property type="entry name" value="XPC-bd_sf"/>
</dbReference>
<dbReference type="PANTHER" id="PTHR10621:SF0">
    <property type="entry name" value="UV EXCISION REPAIR PROTEIN RAD23"/>
    <property type="match status" value="1"/>
</dbReference>
<comment type="caution">
    <text evidence="4">The sequence shown here is derived from an EMBL/GenBank/DDBJ whole genome shotgun (WGS) entry which is preliminary data.</text>
</comment>
<dbReference type="Proteomes" id="UP001189429">
    <property type="component" value="Unassembled WGS sequence"/>
</dbReference>
<comment type="subcellular location">
    <subcellularLocation>
        <location evidence="1">Nucleus</location>
    </subcellularLocation>
    <subcellularLocation>
        <location evidence="1">Cytoplasm</location>
    </subcellularLocation>
</comment>
<protein>
    <recommendedName>
        <fullName evidence="1">UV excision repair protein RAD23</fullName>
    </recommendedName>
</protein>
<organism evidence="4 5">
    <name type="scientific">Prorocentrum cordatum</name>
    <dbReference type="NCBI Taxonomy" id="2364126"/>
    <lineage>
        <taxon>Eukaryota</taxon>
        <taxon>Sar</taxon>
        <taxon>Alveolata</taxon>
        <taxon>Dinophyceae</taxon>
        <taxon>Prorocentrales</taxon>
        <taxon>Prorocentraceae</taxon>
        <taxon>Prorocentrum</taxon>
    </lineage>
</organism>
<dbReference type="PANTHER" id="PTHR10621">
    <property type="entry name" value="UV EXCISION REPAIR PROTEIN RAD23"/>
    <property type="match status" value="1"/>
</dbReference>
<comment type="function">
    <text evidence="1">Multiubiquitin chain receptor involved in modulation of proteasomal degradation. Involved in nucleotide excision repair.</text>
</comment>
<evidence type="ECO:0000256" key="2">
    <source>
        <dbReference type="SAM" id="MobiDB-lite"/>
    </source>
</evidence>
<dbReference type="Pfam" id="PF09280">
    <property type="entry name" value="XPC-binding"/>
    <property type="match status" value="1"/>
</dbReference>
<dbReference type="Pfam" id="PF00627">
    <property type="entry name" value="UBA"/>
    <property type="match status" value="1"/>
</dbReference>
<keyword evidence="1" id="KW-0227">DNA damage</keyword>
<gene>
    <name evidence="4" type="ORF">PCOR1329_LOCUS61346</name>
</gene>
<proteinExistence type="inferred from homology"/>
<dbReference type="CDD" id="cd14281">
    <property type="entry name" value="UBA2_Rad23_like"/>
    <property type="match status" value="1"/>
</dbReference>
<dbReference type="InterPro" id="IPR015360">
    <property type="entry name" value="XPC-bd"/>
</dbReference>
<evidence type="ECO:0000256" key="1">
    <source>
        <dbReference type="RuleBase" id="RU367049"/>
    </source>
</evidence>
<keyword evidence="1" id="KW-0539">Nucleus</keyword>
<sequence length="130" mass="13210">MVAQNPQMLAQILPALAQSNPGLVQAMQADPEGFQRILEEAAAGGGQPQDPVAAMLAAAQAGGGGGQPGAGGPGPGQNVVRLSEEESAAVDRLAALGFDRNMAAQAYFACDKNEELAANFLFDNPAMDTD</sequence>
<dbReference type="Gene3D" id="1.10.10.540">
    <property type="entry name" value="XPC-binding domain"/>
    <property type="match status" value="1"/>
</dbReference>
<dbReference type="EMBL" id="CAUYUJ010017716">
    <property type="protein sequence ID" value="CAK0877228.1"/>
    <property type="molecule type" value="Genomic_DNA"/>
</dbReference>
<feature type="region of interest" description="Disordered" evidence="2">
    <location>
        <begin position="57"/>
        <end position="79"/>
    </location>
</feature>
<keyword evidence="5" id="KW-1185">Reference proteome</keyword>
<comment type="similarity">
    <text evidence="1">Belongs to the RAD23 family.</text>
</comment>
<dbReference type="PROSITE" id="PS50030">
    <property type="entry name" value="UBA"/>
    <property type="match status" value="1"/>
</dbReference>
<accession>A0ABN9VUN8</accession>
<name>A0ABN9VUN8_9DINO</name>
<dbReference type="Gene3D" id="1.10.8.10">
    <property type="entry name" value="DNA helicase RuvA subunit, C-terminal domain"/>
    <property type="match status" value="1"/>
</dbReference>